<evidence type="ECO:0000256" key="1">
    <source>
        <dbReference type="SAM" id="MobiDB-lite"/>
    </source>
</evidence>
<dbReference type="AlphaFoldDB" id="A0A9Q3H899"/>
<reference evidence="2" key="1">
    <citation type="submission" date="2021-03" db="EMBL/GenBank/DDBJ databases">
        <title>Draft genome sequence of rust myrtle Austropuccinia psidii MF-1, a brazilian biotype.</title>
        <authorList>
            <person name="Quecine M.C."/>
            <person name="Pachon D.M.R."/>
            <person name="Bonatelli M.L."/>
            <person name="Correr F.H."/>
            <person name="Franceschini L.M."/>
            <person name="Leite T.F."/>
            <person name="Margarido G.R.A."/>
            <person name="Almeida C.A."/>
            <person name="Ferrarezi J.A."/>
            <person name="Labate C.A."/>
        </authorList>
    </citation>
    <scope>NUCLEOTIDE SEQUENCE</scope>
    <source>
        <strain evidence="2">MF-1</strain>
    </source>
</reference>
<feature type="region of interest" description="Disordered" evidence="1">
    <location>
        <begin position="1"/>
        <end position="22"/>
    </location>
</feature>
<evidence type="ECO:0000313" key="3">
    <source>
        <dbReference type="Proteomes" id="UP000765509"/>
    </source>
</evidence>
<protein>
    <submittedName>
        <fullName evidence="2">Uncharacterized protein</fullName>
    </submittedName>
</protein>
<name>A0A9Q3H899_9BASI</name>
<dbReference type="EMBL" id="AVOT02012832">
    <property type="protein sequence ID" value="MBW0494937.1"/>
    <property type="molecule type" value="Genomic_DNA"/>
</dbReference>
<dbReference type="OrthoDB" id="3036073at2759"/>
<proteinExistence type="predicted"/>
<gene>
    <name evidence="2" type="ORF">O181_034652</name>
</gene>
<accession>A0A9Q3H899</accession>
<organism evidence="2 3">
    <name type="scientific">Austropuccinia psidii MF-1</name>
    <dbReference type="NCBI Taxonomy" id="1389203"/>
    <lineage>
        <taxon>Eukaryota</taxon>
        <taxon>Fungi</taxon>
        <taxon>Dikarya</taxon>
        <taxon>Basidiomycota</taxon>
        <taxon>Pucciniomycotina</taxon>
        <taxon>Pucciniomycetes</taxon>
        <taxon>Pucciniales</taxon>
        <taxon>Sphaerophragmiaceae</taxon>
        <taxon>Austropuccinia</taxon>
    </lineage>
</organism>
<dbReference type="Proteomes" id="UP000765509">
    <property type="component" value="Unassembled WGS sequence"/>
</dbReference>
<sequence length="95" mass="10943">MDLPPLSFHASLEEKWDEEEEPDEIETLMKVFPSVYHQYLDDFSKVKAEKLPPHHTCDNHIKLEGLSPPVGAIYCLSNNESEKLQEYISKDVNKG</sequence>
<evidence type="ECO:0000313" key="2">
    <source>
        <dbReference type="EMBL" id="MBW0494937.1"/>
    </source>
</evidence>
<comment type="caution">
    <text evidence="2">The sequence shown here is derived from an EMBL/GenBank/DDBJ whole genome shotgun (WGS) entry which is preliminary data.</text>
</comment>
<keyword evidence="3" id="KW-1185">Reference proteome</keyword>